<gene>
    <name evidence="2" type="ORF">SAMN04488509_11812</name>
</gene>
<feature type="transmembrane region" description="Helical" evidence="1">
    <location>
        <begin position="39"/>
        <end position="58"/>
    </location>
</feature>
<name>A0A1G7A4V5_9GAMM</name>
<evidence type="ECO:0000256" key="1">
    <source>
        <dbReference type="SAM" id="Phobius"/>
    </source>
</evidence>
<feature type="transmembrane region" description="Helical" evidence="1">
    <location>
        <begin position="79"/>
        <end position="98"/>
    </location>
</feature>
<keyword evidence="1" id="KW-0472">Membrane</keyword>
<proteinExistence type="predicted"/>
<protein>
    <submittedName>
        <fullName evidence="2">Uncharacterized protein</fullName>
    </submittedName>
</protein>
<organism evidence="2 3">
    <name type="scientific">Aquimonas voraii</name>
    <dbReference type="NCBI Taxonomy" id="265719"/>
    <lineage>
        <taxon>Bacteria</taxon>
        <taxon>Pseudomonadati</taxon>
        <taxon>Pseudomonadota</taxon>
        <taxon>Gammaproteobacteria</taxon>
        <taxon>Lysobacterales</taxon>
        <taxon>Lysobacteraceae</taxon>
        <taxon>Aquimonas</taxon>
    </lineage>
</organism>
<dbReference type="STRING" id="265719.SAMN04488509_11812"/>
<keyword evidence="1" id="KW-1133">Transmembrane helix</keyword>
<evidence type="ECO:0000313" key="3">
    <source>
        <dbReference type="Proteomes" id="UP000199603"/>
    </source>
</evidence>
<dbReference type="AlphaFoldDB" id="A0A1G7A4V5"/>
<evidence type="ECO:0000313" key="2">
    <source>
        <dbReference type="EMBL" id="SDE08926.1"/>
    </source>
</evidence>
<reference evidence="2 3" key="1">
    <citation type="submission" date="2016-10" db="EMBL/GenBank/DDBJ databases">
        <authorList>
            <person name="de Groot N.N."/>
        </authorList>
    </citation>
    <scope>NUCLEOTIDE SEQUENCE [LARGE SCALE GENOMIC DNA]</scope>
    <source>
        <strain evidence="2 3">DSM 16957</strain>
    </source>
</reference>
<accession>A0A1G7A4V5</accession>
<keyword evidence="3" id="KW-1185">Reference proteome</keyword>
<dbReference type="EMBL" id="FNAG01000018">
    <property type="protein sequence ID" value="SDE08926.1"/>
    <property type="molecule type" value="Genomic_DNA"/>
</dbReference>
<dbReference type="Proteomes" id="UP000199603">
    <property type="component" value="Unassembled WGS sequence"/>
</dbReference>
<keyword evidence="1" id="KW-0812">Transmembrane</keyword>
<sequence length="100" mass="11202">MRLVVRPVWSRLWHPIGLLLVFVPGLVRARYFPDVPSSFLVLWIAAIWLAISSVTAMGRLEPEAVHKRFPPLEVLKFGALLFLIVAMLLAGLAALSWITV</sequence>